<feature type="compositionally biased region" description="Basic residues" evidence="4">
    <location>
        <begin position="1270"/>
        <end position="1283"/>
    </location>
</feature>
<comment type="caution">
    <text evidence="8">The sequence shown here is derived from an EMBL/GenBank/DDBJ whole genome shotgun (WGS) entry which is preliminary data.</text>
</comment>
<evidence type="ECO:0000256" key="1">
    <source>
        <dbReference type="ARBA" id="ARBA00023125"/>
    </source>
</evidence>
<dbReference type="Gene3D" id="2.130.10.10">
    <property type="entry name" value="YVTN repeat-like/Quinoprotein amine dehydrogenase"/>
    <property type="match status" value="1"/>
</dbReference>
<dbReference type="InterPro" id="IPR001623">
    <property type="entry name" value="DnaJ_domain"/>
</dbReference>
<dbReference type="InterPro" id="IPR011047">
    <property type="entry name" value="Quinoprotein_ADH-like_sf"/>
</dbReference>
<dbReference type="Gene3D" id="1.10.287.110">
    <property type="entry name" value="DnaJ domain"/>
    <property type="match status" value="1"/>
</dbReference>
<dbReference type="GO" id="GO:0008270">
    <property type="term" value="F:zinc ion binding"/>
    <property type="evidence" value="ECO:0007669"/>
    <property type="project" value="UniProtKB-KW"/>
</dbReference>
<dbReference type="Pfam" id="PF00226">
    <property type="entry name" value="DnaJ"/>
    <property type="match status" value="1"/>
</dbReference>
<dbReference type="InterPro" id="IPR002372">
    <property type="entry name" value="PQQ_rpt_dom"/>
</dbReference>
<dbReference type="PANTHER" id="PTHR34605:SF3">
    <property type="entry name" value="P CELL-TYPE AGGLUTINATION PROTEIN MAP4-LIKE-RELATED"/>
    <property type="match status" value="1"/>
</dbReference>
<feature type="compositionally biased region" description="Pro residues" evidence="4">
    <location>
        <begin position="3770"/>
        <end position="3779"/>
    </location>
</feature>
<feature type="domain" description="C3H1-type" evidence="7">
    <location>
        <begin position="1190"/>
        <end position="1218"/>
    </location>
</feature>
<sequence>MTGSREEEVTNGKDQPEVSEGQSDPTKESSQSGIPFEGIAHVWGYSVLHFDFRSWIGSSWFSTPTAPGTLSSSGGWGLYFLDQLGVWTCGDFWPWVARCLLSAIVVLGAILILYLLLVICRPCQAFCKCCCRQTRAVAKEVGELLPELRPGGTYEKLDIRGPASSGGVDSEFYQRGVKGRGSERKPNDVAVVVNDQIARLKVDGDHWARVDRYGLWVRLRGVKGSTSKALRQTLEQEGKIHLCREQRCPLELQPTPGLHCKAYASVDANGLVDLGAYAGWSTRRVIVLMGRWLRRMVRGLSLCVYYLTGWFILRQLWAKRTPPRTIVEGAVVRPLDAESESEVEVQDDPCEAVLVGLEHGGKPRALATDPCADRAIGEPVRLLERDRELSDVKRRSSVRLCDHHRQLYVAACSSRKCSVLACYEQVDGAKQGVPLCKHHLTDLGGCARPTRRVSWTHERDSSIARSEASMSEGECLTPARRSRRIIFDGAERLGPRAASADPSESQKKIEGKLEKGPCMVLLRPKSLQTAEAPPRWTAWLGRIEGFAEEGRSQELLEVHIPSLKQTCVIHRRLLKGSPRDNGAGRISKHWVQKFLQHTHDEEVGQGISVLVARLSEDQAAALNAWDGEVTDEGAKPSKAWQGRLYREILPHADAYLREEAEMSDDFMTPPKPKVELEEGAGPAIPPFPDLDDSDRQGRMEAARRALDQHIEGEIDSEVLQTVATAFDLDHEQLAQSMYARNHRLSYSKPTTPPGLGADQSEMEFARRPVTATMPGGVTVKPAVPRPANPLLPRSSSSISPVQRGGLSLFPKGSGGRNSLVKPASEQMPEGRAGATFGEALGDSTQVQSADRIIHAIDGLRRAQDDDKNLTKGTLSSIKEAEKMDVFLARGCGTLTVELAPGVYGKELFHAGKRVANHARHMLHLIKWPVLMTNRVLLGIAGLWWGGKDTYTLHASDCVTARSEQLDSWNPSSDNKIENRMRPPGVFNTWLRYAENSVRVFGSCYGTEHIQERLDCLQALKEAHEEDEHAFPAAYCIELFEELVAAWCEELRESRRKLCSLLGTENPRLEDLKLLALAPGADGQANFQFPSIWDLGDPNGYYQTVVVPRQQRQMSRLLHKQLHDHNLKQKKTAGPAEDEEPRTGKAPKLNLKDKEADGYAGGSMKSAYPAGKRLTQGEASRSVEHAPKDPKTNKPICWDAATHMGCTRGDKCQHAHEPLPGLAKLDYTVAMQVIRRGGLKGGPKIDPKEVDGRVAQLRTQAAADKADKIQPSKKAKVKPKPKAKAGKEAEGKAEEDKVGNTQWVAPEDYDIPLTHLETDLQEKVQGPDEGWLRIPSQPTEQEAAPAWDDQSQEERERLKRWKSLEEKGVLAALESPTDYLRSHVIARMMAAQDEGYELELNRCLEDAAEHGHPALSKEAGRQLELLKHEPKAGHQADVEFTPITWDEGIGHGLLNFQGNLSHIGSVTVRDYQDRLNAKDSEVPLQDGQLEEERQCLPLHVGVGLALADDPSVELREAVARANQLRKHLWDEAVEAHAHLGDPPAWIPEGEHFLRQNVHDCLYPHHEKDYRALQTLTGSMLQGYTLAVLRISYFGRLEVDLLHGDDAGNGKLVFVTIHRGHMRLLLPQQPQQLLDHLRTADKVTRELQVEHWRVILDQSKVEDQMVPAKSPACTRCQQQQQRPYRVGEGFPLPPASFESCLQDDPQALQNSGVPLRKRLAFAYGPIGQEVYAGWAGWTKGLQYQGIPCGEPIEYYEDPIEQKGFKPQHDTRDPKVRERLLGLAGAPPGPDVPNTWQLGVVCTSFCDHQLKNGGSRTWQRPQGDGTRPSEVQGNEDAEFAAELCTVLADNGRVFALESSAPSGRYPKIWDLPCMQRLRRRTGAKIVSMAMCAWGLGPPETEEGLFHRKHSWWLVSPELYPWALLFLGRQCPGVGPTHQHAPLKGPSPIPQVPLTRLAQQYAPALCAAWGLVVRAAFEEWSWTTYLQEHSVLKALEKCWTELDAPPWPADPANTLERTLGQHLAPVVAGQADGPGLPHGYTCSGCELQQMVYPCTFCGGEGSVSDPEKQAEGQGTRAGSVDDANGQSTAEKYLEVCQSAYSKEAVRKATEAGNALLRAAGSVPRAAELVNKARLRKYGEHFQKAKEGALKGLSPLHEQYLKDCVLKGVPSRAKSTPKREKARNHGSVRGHEEEMLQKAWKDASYGAVLLCSTETEDQEENRQIDQILTESKVAESPLGRVPKQNPDRTISAEGRPINDMRARNASGSKYDHPPAAQPRHRAVVRQSLWWRVRHPKVPQRCAKRDVPRAFKWHFLKPGDVPEFCTRILGVLILSLVMVFGWVGAPGEFVIWATAAQKHHGSFRPCHPQFNDVVPYTSRWLMDDGVVVEPLVGNRIQGSLSAMDAAMVSVWGPGAINLDKLAEEGTPAKSQLLWGLHLDFEEQVVVLPEPKRIKAKYLLREPQLQRGCQRVRTKLLRELAGTAQYWAVSAPEIAPYLPVFYRLLQQEVGDHEWVKPRGSESELEAAWAEFWDALDWVRLQMEKPWGTSFRAAFGKLLPLRERLALPGMAASARFVGGDATLTRLGSTDWKDRCYHMADSSRYVRAVSEVVGGGDHLEIIGVMELLTFIVLAAARKETWQGQLILYVTDNMNVKAWLRTRRASNRYVRALLLLLQRLEAENSFTVDGAYVRTYHNTLNDWLTREDEDKVHAEMESSGWTRLELNEDWEGLLREAMRPTLKLPGEKGPSAALAIQLANEQQTVHAFPAKIEPKPFKGGLHQIRLGSELLTFELGWAKGGGSIASQAQADWIVCVLTQDPKGREADILLKTLARTDWRGRLIVDQPRELSETSRNRLMQLQVQWGQAQVVDYQTSHHGSFFARARRLWLFGGTADEKERVQAWRVAQVNECQMLPLRSAEESGKGLCPPDYLFTREPNLITTGDKWLPKPVGHLVDVRAGSRHLVHSTRGPACGPRLTGERLKIPGGTLLEDGTGLVRPLLPEEVWEMQGGLAEDWRSADSKRKDRMIAAAVREPGWQVAMSLMQALTGTDGKAGVLDPDEIQAHEQLEVWLRAWGRNPKAPSSELFLTSWKEPRVAVAPTHEFVGATTQAKAGGGKRTTVKPALSEVERLVQPASKRGGTTGTPRPRGGSTAELDQVAMEAVLAKLADSTRRVYASGWKQWALYNASSGTHPFLDGEERSARTEDEQRLIRFVVFLHQVMGRSIGGVRQRLSAIRYAHVAAGYPDPLVGRPRLWAAVAGLQRWEGAPKRKLPVTPNMLRWLVQHLKSSGLSVVDQTMIKGALLTGWFFMMRASELLPSINGEDPMNRALRPADVAFFSHGQPTIGAKADEVVVQIRSSKTDQYGRGQTRSHHRSGGDLCPVEALAALQVLQPHRWRSPEDEAPLFRYEDGTGLDREGITHFIKIAALAAGFPGELAGSHSLRKGGATAFFASTGDLERLKRYGGWSSDAVHAYLYEDHTAQKGISEGMLGTSLITLPSQKDPGVRRHPAVVPTEPQESYPGLLGVPQDELFHNSHGGSNPFSSPVATKRTSRAPRGSNTNRAFSWAPDRKVSFAVKAGAMDATDESADGGRKPAAPDRANAANLFVAAHPGLDLYQFLGVPPGATPAQVLTAYRRRSRETHPDRFATAGEDVQKAKGEEFKMLGMVREILLDPLMATQYMRWRQEQIAAKHGRGRSPVVPAGVYAKQASSFQQARSSFDRSSTPAGAGASSSGGAGREVPRKPPPPSQGYPGGGAQGGPPPAKAPPAPAGTAQKPRKPPPPANPPTPSSSAKPRKAPPPRNDDGRPRGPTTPPMQKMAPTQAIPKGAPPTPAKHFPRATQPYTGGGMVDDLRVPRIALADAGVKRSDAPSESWWSETSSRYRAPSSWLEPGSEPWVEDDLPPESTVPDNEDDYVYVEVEAEDDDMHILQDHQFDEEDWDEPAWEELPEEGTGSEQVFQTFDQAVMQGLLQFMDFVNRGRAKMLIEGAPPMTSVPKEVREACLGDHPGLLKMHPSAKAWLMAGTKGVEFKKPPPPKPPMLSAPPKVAPPPLPKPAHPEQVPEPKEPPKALAPKPVPPVLMQKTPAPKKPPPPLPAANYAMPARAMGLGSGATASSSEGAPPTEVNHFGFDESEVDYGDDDDRTPEEKAEDEELLEKTKTKVEAFLRAPPEMRKTLRSQAWKRCKSKLEELNFEFSTRPLPEMHPGKFEKDLKDGFTYAEAKQRQKGRQRAARHQRALAEMEGASFEDFPKSWSHGYSKQVLKPGFLEEKNKERARRKATKANYRSDRSRSTPPPRQSAAPAAASNQAEAESTANWEAGSQWHDWQARRSSEWQRHQPDVTQRRDANAADDDNWGNWTRDGQRGSNQDGWSSYDYGNHQVMPNISAGPSWSWVPKEFDLEIHRATPLIDDQKNIYVQSIAGRVRKLRGVDGVELWSFYSGDRGGIPGVAAIDDDKIFFMTRKGYFIAVDLETGTEVFSTKIAELIDSTTDCLLVLQGLVIYAIVEPVPAVYLTGHLHLHEIDSNLVVAFSTKDGSLKWRFQPKMPLYNFQASSINDGSFVFQDQTGGVYRLGVDDGKLLWYGGQMDRGSATTAAAVISEGKVYAVSNLGGGMKPGMKEGKGLLHVYDYESGLLLWYQLLWYEGNQAVAVGEIAGHPGKSLVLGMGKNPGVPWFMLMTFYIPGWLIPWTAPLYYLSLHFPTWFASKQGRAIVAFNAETGALRWVWEMEPYQQMAASGDNEKFVPRFREFVSTNPNNEPMCLPDANAQPVIDGSGTAFVPFQDGKVYAVRDENGDGSITPNEVQVHLVGDAFQASSAMAPGMLAVLDCAGKLDVFGG</sequence>
<dbReference type="CDD" id="cd06257">
    <property type="entry name" value="DnaJ"/>
    <property type="match status" value="1"/>
</dbReference>
<feature type="transmembrane region" description="Helical" evidence="5">
    <location>
        <begin position="95"/>
        <end position="118"/>
    </location>
</feature>
<dbReference type="SMART" id="SM00564">
    <property type="entry name" value="PQQ"/>
    <property type="match status" value="5"/>
</dbReference>
<dbReference type="PANTHER" id="PTHR34605">
    <property type="entry name" value="PHAGE_INTEGRASE DOMAIN-CONTAINING PROTEIN"/>
    <property type="match status" value="1"/>
</dbReference>
<feature type="region of interest" description="Disordered" evidence="4">
    <location>
        <begin position="4211"/>
        <end position="4361"/>
    </location>
</feature>
<feature type="region of interest" description="Disordered" evidence="4">
    <location>
        <begin position="3524"/>
        <end position="3555"/>
    </location>
</feature>
<dbReference type="GO" id="GO:0003677">
    <property type="term" value="F:DNA binding"/>
    <property type="evidence" value="ECO:0007669"/>
    <property type="project" value="UniProtKB-KW"/>
</dbReference>
<dbReference type="SUPFAM" id="SSF56349">
    <property type="entry name" value="DNA breaking-rejoining enzymes"/>
    <property type="match status" value="1"/>
</dbReference>
<feature type="region of interest" description="Disordered" evidence="4">
    <location>
        <begin position="3706"/>
        <end position="3901"/>
    </location>
</feature>
<dbReference type="SUPFAM" id="SSF46565">
    <property type="entry name" value="Chaperone J-domain"/>
    <property type="match status" value="1"/>
</dbReference>
<feature type="region of interest" description="Disordered" evidence="4">
    <location>
        <begin position="1327"/>
        <end position="1354"/>
    </location>
</feature>
<dbReference type="GO" id="GO:0015074">
    <property type="term" value="P:DNA integration"/>
    <property type="evidence" value="ECO:0007669"/>
    <property type="project" value="InterPro"/>
</dbReference>
<feature type="compositionally biased region" description="Low complexity" evidence="4">
    <location>
        <begin position="4059"/>
        <end position="4075"/>
    </location>
</feature>
<dbReference type="InterPro" id="IPR018391">
    <property type="entry name" value="PQQ_b-propeller_rpt"/>
</dbReference>
<proteinExistence type="predicted"/>
<keyword evidence="3" id="KW-0863">Zinc-finger</keyword>
<feature type="transmembrane region" description="Helical" evidence="5">
    <location>
        <begin position="299"/>
        <end position="317"/>
    </location>
</feature>
<organism evidence="8">
    <name type="scientific">Cladocopium goreaui</name>
    <dbReference type="NCBI Taxonomy" id="2562237"/>
    <lineage>
        <taxon>Eukaryota</taxon>
        <taxon>Sar</taxon>
        <taxon>Alveolata</taxon>
        <taxon>Dinophyceae</taxon>
        <taxon>Suessiales</taxon>
        <taxon>Symbiodiniaceae</taxon>
        <taxon>Cladocopium</taxon>
    </lineage>
</organism>
<evidence type="ECO:0000313" key="9">
    <source>
        <dbReference type="EMBL" id="CAL1134234.1"/>
    </source>
</evidence>
<dbReference type="InterPro" id="IPR018247">
    <property type="entry name" value="EF_Hand_1_Ca_BS"/>
</dbReference>
<dbReference type="PROSITE" id="PS50076">
    <property type="entry name" value="DNAJ_2"/>
    <property type="match status" value="1"/>
</dbReference>
<dbReference type="InterPro" id="IPR013762">
    <property type="entry name" value="Integrase-like_cat_sf"/>
</dbReference>
<dbReference type="InterPro" id="IPR036869">
    <property type="entry name" value="J_dom_sf"/>
</dbReference>
<dbReference type="Gene3D" id="2.140.10.10">
    <property type="entry name" value="Quinoprotein alcohol dehydrogenase-like superfamily"/>
    <property type="match status" value="1"/>
</dbReference>
<dbReference type="Pfam" id="PF13360">
    <property type="entry name" value="PQQ_2"/>
    <property type="match status" value="1"/>
</dbReference>
<feature type="domain" description="J" evidence="6">
    <location>
        <begin position="3605"/>
        <end position="3675"/>
    </location>
</feature>
<keyword evidence="3" id="KW-0862">Zinc</keyword>
<keyword evidence="1" id="KW-0238">DNA-binding</keyword>
<dbReference type="InterPro" id="IPR015943">
    <property type="entry name" value="WD40/YVTN_repeat-like_dom_sf"/>
</dbReference>
<dbReference type="EMBL" id="CAMXCT020000591">
    <property type="protein sequence ID" value="CAL1134234.1"/>
    <property type="molecule type" value="Genomic_DNA"/>
</dbReference>
<keyword evidence="2" id="KW-0233">DNA recombination</keyword>
<name>A0A9P1BWN9_9DINO</name>
<dbReference type="Gene3D" id="1.10.443.10">
    <property type="entry name" value="Intergrase catalytic core"/>
    <property type="match status" value="1"/>
</dbReference>
<evidence type="ECO:0000256" key="3">
    <source>
        <dbReference type="PROSITE-ProRule" id="PRU00723"/>
    </source>
</evidence>
<dbReference type="InterPro" id="IPR000571">
    <property type="entry name" value="Znf_CCCH"/>
</dbReference>
<feature type="region of interest" description="Disordered" evidence="4">
    <location>
        <begin position="1121"/>
        <end position="1190"/>
    </location>
</feature>
<dbReference type="OrthoDB" id="442560at2759"/>
<feature type="zinc finger region" description="C3H1-type" evidence="3">
    <location>
        <begin position="1190"/>
        <end position="1218"/>
    </location>
</feature>
<feature type="compositionally biased region" description="Basic and acidic residues" evidence="4">
    <location>
        <begin position="1180"/>
        <end position="1190"/>
    </location>
</feature>
<feature type="compositionally biased region" description="Basic and acidic residues" evidence="4">
    <location>
        <begin position="4315"/>
        <end position="4337"/>
    </location>
</feature>
<evidence type="ECO:0000313" key="10">
    <source>
        <dbReference type="EMBL" id="CAL4768171.1"/>
    </source>
</evidence>
<keyword evidence="5" id="KW-1133">Transmembrane helix</keyword>
<dbReference type="InterPro" id="IPR052925">
    <property type="entry name" value="Phage_Integrase-like_Recomb"/>
</dbReference>
<evidence type="ECO:0000256" key="4">
    <source>
        <dbReference type="SAM" id="MobiDB-lite"/>
    </source>
</evidence>
<dbReference type="InterPro" id="IPR011010">
    <property type="entry name" value="DNA_brk_join_enz"/>
</dbReference>
<feature type="compositionally biased region" description="Polar residues" evidence="4">
    <location>
        <begin position="3527"/>
        <end position="3537"/>
    </location>
</feature>
<feature type="region of interest" description="Disordered" evidence="4">
    <location>
        <begin position="2059"/>
        <end position="2080"/>
    </location>
</feature>
<feature type="region of interest" description="Disordered" evidence="4">
    <location>
        <begin position="2166"/>
        <end position="2187"/>
    </location>
</feature>
<dbReference type="InterPro" id="IPR010998">
    <property type="entry name" value="Integrase_recombinase_N"/>
</dbReference>
<dbReference type="GO" id="GO:0006310">
    <property type="term" value="P:DNA recombination"/>
    <property type="evidence" value="ECO:0007669"/>
    <property type="project" value="UniProtKB-KW"/>
</dbReference>
<feature type="compositionally biased region" description="Basic residues" evidence="4">
    <location>
        <begin position="4214"/>
        <end position="4226"/>
    </location>
</feature>
<evidence type="ECO:0000259" key="6">
    <source>
        <dbReference type="PROSITE" id="PS50076"/>
    </source>
</evidence>
<feature type="compositionally biased region" description="Polar residues" evidence="4">
    <location>
        <begin position="20"/>
        <end position="33"/>
    </location>
</feature>
<accession>A0A9P1BWN9</accession>
<feature type="region of interest" description="Disordered" evidence="4">
    <location>
        <begin position="1258"/>
        <end position="1303"/>
    </location>
</feature>
<gene>
    <name evidence="8" type="ORF">C1SCF055_LOCUS8707</name>
</gene>
<dbReference type="EMBL" id="CAMXCT030000591">
    <property type="protein sequence ID" value="CAL4768171.1"/>
    <property type="molecule type" value="Genomic_DNA"/>
</dbReference>
<evidence type="ECO:0000259" key="7">
    <source>
        <dbReference type="PROSITE" id="PS50103"/>
    </source>
</evidence>
<feature type="region of interest" description="Disordered" evidence="4">
    <location>
        <begin position="3488"/>
        <end position="3511"/>
    </location>
</feature>
<dbReference type="Proteomes" id="UP001152797">
    <property type="component" value="Unassembled WGS sequence"/>
</dbReference>
<feature type="compositionally biased region" description="Pro residues" evidence="4">
    <location>
        <begin position="3750"/>
        <end position="3760"/>
    </location>
</feature>
<dbReference type="Gene3D" id="1.10.150.130">
    <property type="match status" value="1"/>
</dbReference>
<evidence type="ECO:0000313" key="11">
    <source>
        <dbReference type="Proteomes" id="UP001152797"/>
    </source>
</evidence>
<feature type="compositionally biased region" description="Basic and acidic residues" evidence="4">
    <location>
        <begin position="4046"/>
        <end position="4058"/>
    </location>
</feature>
<feature type="region of interest" description="Disordered" evidence="4">
    <location>
        <begin position="4018"/>
        <end position="4147"/>
    </location>
</feature>
<dbReference type="PROSITE" id="PS50103">
    <property type="entry name" value="ZF_C3H1"/>
    <property type="match status" value="1"/>
</dbReference>
<feature type="compositionally biased region" description="Low complexity" evidence="4">
    <location>
        <begin position="4086"/>
        <end position="4110"/>
    </location>
</feature>
<keyword evidence="11" id="KW-1185">Reference proteome</keyword>
<feature type="compositionally biased region" description="Pro residues" evidence="4">
    <location>
        <begin position="4023"/>
        <end position="4045"/>
    </location>
</feature>
<keyword evidence="5" id="KW-0812">Transmembrane</keyword>
<feature type="compositionally biased region" description="Low complexity" evidence="4">
    <location>
        <begin position="3706"/>
        <end position="3722"/>
    </location>
</feature>
<dbReference type="EMBL" id="CAMXCT010000591">
    <property type="protein sequence ID" value="CAI3980859.1"/>
    <property type="molecule type" value="Genomic_DNA"/>
</dbReference>
<feature type="compositionally biased region" description="Acidic residues" evidence="4">
    <location>
        <begin position="4121"/>
        <end position="4144"/>
    </location>
</feature>
<dbReference type="PROSITE" id="PS00018">
    <property type="entry name" value="EF_HAND_1"/>
    <property type="match status" value="1"/>
</dbReference>
<protein>
    <submittedName>
        <fullName evidence="10">Integrase/recombinase xerD-like</fullName>
    </submittedName>
</protein>
<dbReference type="SUPFAM" id="SSF47823">
    <property type="entry name" value="lambda integrase-like, N-terminal domain"/>
    <property type="match status" value="1"/>
</dbReference>
<evidence type="ECO:0000256" key="5">
    <source>
        <dbReference type="SAM" id="Phobius"/>
    </source>
</evidence>
<reference evidence="8" key="1">
    <citation type="submission" date="2022-10" db="EMBL/GenBank/DDBJ databases">
        <authorList>
            <person name="Chen Y."/>
            <person name="Dougan E. K."/>
            <person name="Chan C."/>
            <person name="Rhodes N."/>
            <person name="Thang M."/>
        </authorList>
    </citation>
    <scope>NUCLEOTIDE SEQUENCE</scope>
</reference>
<keyword evidence="3" id="KW-0479">Metal-binding</keyword>
<feature type="compositionally biased region" description="Low complexity" evidence="4">
    <location>
        <begin position="4287"/>
        <end position="4305"/>
    </location>
</feature>
<evidence type="ECO:0000256" key="2">
    <source>
        <dbReference type="ARBA" id="ARBA00023172"/>
    </source>
</evidence>
<dbReference type="SUPFAM" id="SSF50998">
    <property type="entry name" value="Quinoprotein alcohol dehydrogenase-like"/>
    <property type="match status" value="1"/>
</dbReference>
<evidence type="ECO:0000313" key="8">
    <source>
        <dbReference type="EMBL" id="CAI3980859.1"/>
    </source>
</evidence>
<dbReference type="SMART" id="SM00271">
    <property type="entry name" value="DnaJ"/>
    <property type="match status" value="1"/>
</dbReference>
<reference evidence="9" key="2">
    <citation type="submission" date="2024-04" db="EMBL/GenBank/DDBJ databases">
        <authorList>
            <person name="Chen Y."/>
            <person name="Shah S."/>
            <person name="Dougan E. K."/>
            <person name="Thang M."/>
            <person name="Chan C."/>
        </authorList>
    </citation>
    <scope>NUCLEOTIDE SEQUENCE [LARGE SCALE GENOMIC DNA]</scope>
</reference>
<feature type="region of interest" description="Disordered" evidence="4">
    <location>
        <begin position="808"/>
        <end position="829"/>
    </location>
</feature>
<feature type="region of interest" description="Disordered" evidence="4">
    <location>
        <begin position="1"/>
        <end position="33"/>
    </location>
</feature>
<keyword evidence="5" id="KW-0472">Membrane</keyword>
<feature type="compositionally biased region" description="Basic and acidic residues" evidence="4">
    <location>
        <begin position="1284"/>
        <end position="1297"/>
    </location>
</feature>
<feature type="compositionally biased region" description="Basic and acidic residues" evidence="4">
    <location>
        <begin position="1"/>
        <end position="16"/>
    </location>
</feature>